<organism evidence="2 3">
    <name type="scientific">Kangiella profundi</name>
    <dbReference type="NCBI Taxonomy" id="1561924"/>
    <lineage>
        <taxon>Bacteria</taxon>
        <taxon>Pseudomonadati</taxon>
        <taxon>Pseudomonadota</taxon>
        <taxon>Gammaproteobacteria</taxon>
        <taxon>Kangiellales</taxon>
        <taxon>Kangiellaceae</taxon>
        <taxon>Kangiella</taxon>
    </lineage>
</organism>
<feature type="transmembrane region" description="Helical" evidence="1">
    <location>
        <begin position="43"/>
        <end position="63"/>
    </location>
</feature>
<accession>A0A2K9A953</accession>
<evidence type="ECO:0000256" key="1">
    <source>
        <dbReference type="SAM" id="Phobius"/>
    </source>
</evidence>
<keyword evidence="1" id="KW-0812">Transmembrane</keyword>
<gene>
    <name evidence="2" type="ORF">CW740_08380</name>
</gene>
<dbReference type="EMBL" id="CP025120">
    <property type="protein sequence ID" value="AUD79260.1"/>
    <property type="molecule type" value="Genomic_DNA"/>
</dbReference>
<feature type="transmembrane region" description="Helical" evidence="1">
    <location>
        <begin position="75"/>
        <end position="94"/>
    </location>
</feature>
<dbReference type="Proteomes" id="UP000232693">
    <property type="component" value="Chromosome"/>
</dbReference>
<keyword evidence="1" id="KW-1133">Transmembrane helix</keyword>
<keyword evidence="3" id="KW-1185">Reference proteome</keyword>
<name>A0A2K9A953_9GAMM</name>
<reference evidence="2 3" key="1">
    <citation type="submission" date="2017-12" db="EMBL/GenBank/DDBJ databases">
        <title>Kangiella profundi FT102 completed genome.</title>
        <authorList>
            <person name="Xu J."/>
            <person name="Wang J."/>
            <person name="Lu Y."/>
        </authorList>
    </citation>
    <scope>NUCLEOTIDE SEQUENCE [LARGE SCALE GENOMIC DNA]</scope>
    <source>
        <strain evidence="2 3">FT102</strain>
    </source>
</reference>
<protein>
    <submittedName>
        <fullName evidence="2">Uncharacterized protein</fullName>
    </submittedName>
</protein>
<dbReference type="RefSeq" id="WP_106647082.1">
    <property type="nucleotide sequence ID" value="NZ_BMGO01000001.1"/>
</dbReference>
<evidence type="ECO:0000313" key="2">
    <source>
        <dbReference type="EMBL" id="AUD79260.1"/>
    </source>
</evidence>
<dbReference type="KEGG" id="kpd:CW740_08380"/>
<sequence>MYRKIATVIFAALPATMLCVPAASFGIVGIEKLFGTYQFPIEGIFGIAISLFTILGTIGLWLISFKEHYKTRLNFALVSCGVLVTSIVLIWALIDKPAWFLPTSLGKDALELIIISSVFLFGLYYWITILCSFCSKPKRARGTNKN</sequence>
<dbReference type="OrthoDB" id="9831466at2"/>
<dbReference type="AlphaFoldDB" id="A0A2K9A953"/>
<evidence type="ECO:0000313" key="3">
    <source>
        <dbReference type="Proteomes" id="UP000232693"/>
    </source>
</evidence>
<keyword evidence="1" id="KW-0472">Membrane</keyword>
<proteinExistence type="predicted"/>
<feature type="transmembrane region" description="Helical" evidence="1">
    <location>
        <begin position="114"/>
        <end position="135"/>
    </location>
</feature>